<evidence type="ECO:0000313" key="3">
    <source>
        <dbReference type="Proteomes" id="UP000299084"/>
    </source>
</evidence>
<feature type="region of interest" description="Disordered" evidence="1">
    <location>
        <begin position="1"/>
        <end position="49"/>
    </location>
</feature>
<organism evidence="2 3">
    <name type="scientific">Camelus dromedarius</name>
    <name type="common">Dromedary</name>
    <name type="synonym">Arabian camel</name>
    <dbReference type="NCBI Taxonomy" id="9838"/>
    <lineage>
        <taxon>Eukaryota</taxon>
        <taxon>Metazoa</taxon>
        <taxon>Chordata</taxon>
        <taxon>Craniata</taxon>
        <taxon>Vertebrata</taxon>
        <taxon>Euteleostomi</taxon>
        <taxon>Mammalia</taxon>
        <taxon>Eutheria</taxon>
        <taxon>Laurasiatheria</taxon>
        <taxon>Artiodactyla</taxon>
        <taxon>Tylopoda</taxon>
        <taxon>Camelidae</taxon>
        <taxon>Camelus</taxon>
    </lineage>
</organism>
<keyword evidence="3" id="KW-1185">Reference proteome</keyword>
<evidence type="ECO:0000256" key="1">
    <source>
        <dbReference type="SAM" id="MobiDB-lite"/>
    </source>
</evidence>
<sequence length="108" mass="11803">MVGADCTAVKTAEGIKEGGKGLEKSRREGQKIREPGGLGAGPREREEQRWGGARLRNQLLHMSPHPSHTAFNWPKTLSCLDVTLGRTLRIEGSGKQEQGTQGEIQEDI</sequence>
<gene>
    <name evidence="2" type="ORF">Cadr_000031108</name>
</gene>
<accession>A0A5N4C0E2</accession>
<dbReference type="Proteomes" id="UP000299084">
    <property type="component" value="Unassembled WGS sequence"/>
</dbReference>
<dbReference type="AlphaFoldDB" id="A0A5N4C0E2"/>
<feature type="compositionally biased region" description="Basic and acidic residues" evidence="1">
    <location>
        <begin position="13"/>
        <end position="34"/>
    </location>
</feature>
<protein>
    <submittedName>
        <fullName evidence="2">Uncharacterized protein</fullName>
    </submittedName>
</protein>
<proteinExistence type="predicted"/>
<name>A0A5N4C0E2_CAMDR</name>
<dbReference type="EMBL" id="JWIN03000043">
    <property type="protein sequence ID" value="KAB1252328.1"/>
    <property type="molecule type" value="Genomic_DNA"/>
</dbReference>
<reference evidence="2 3" key="1">
    <citation type="journal article" date="2019" name="Mol. Ecol. Resour.">
        <title>Improving Illumina assemblies with Hi-C and long reads: an example with the North African dromedary.</title>
        <authorList>
            <person name="Elbers J.P."/>
            <person name="Rogers M.F."/>
            <person name="Perelman P.L."/>
            <person name="Proskuryakova A.A."/>
            <person name="Serdyukova N.A."/>
            <person name="Johnson W.E."/>
            <person name="Horin P."/>
            <person name="Corander J."/>
            <person name="Murphy D."/>
            <person name="Burger P.A."/>
        </authorList>
    </citation>
    <scope>NUCLEOTIDE SEQUENCE [LARGE SCALE GENOMIC DNA]</scope>
    <source>
        <strain evidence="2">Drom800</strain>
        <tissue evidence="2">Blood</tissue>
    </source>
</reference>
<comment type="caution">
    <text evidence="2">The sequence shown here is derived from an EMBL/GenBank/DDBJ whole genome shotgun (WGS) entry which is preliminary data.</text>
</comment>
<evidence type="ECO:0000313" key="2">
    <source>
        <dbReference type="EMBL" id="KAB1252328.1"/>
    </source>
</evidence>